<dbReference type="Proteomes" id="UP001165941">
    <property type="component" value="Unassembled WGS sequence"/>
</dbReference>
<gene>
    <name evidence="5" type="ORF">BU61_7450</name>
</gene>
<dbReference type="InterPro" id="IPR013078">
    <property type="entry name" value="His_Pase_superF_clade-1"/>
</dbReference>
<name>A0ABX0S996_PONBL</name>
<keyword evidence="4" id="KW-0413">Isomerase</keyword>
<sequence length="231" mass="26340">MEEAQNCGQQLKALNFEFDLVFTSILNPSVLTAWLILEELGQERVSVESSWRLDERHYGALISLNMEQIVSNHGEEQVRLWRKSYNVTSPPIEESHLYYHEIYNDWSYKVCTIPLGQLPRSESLKDVLERLLPYWNKRIAPEVLSGKTILMSAHGHSSRALLKHLEGISDEDIINITRPTGVPILLELDENLHAVGPHRFLGNQEAIQADIKKVEDQGKVKCDDKIFPSAG</sequence>
<keyword evidence="3" id="KW-0324">Glycolysis</keyword>
<keyword evidence="6" id="KW-1185">Reference proteome</keyword>
<dbReference type="PANTHER" id="PTHR11931">
    <property type="entry name" value="PHOSPHOGLYCERATE MUTASE"/>
    <property type="match status" value="1"/>
</dbReference>
<proteinExistence type="inferred from homology"/>
<evidence type="ECO:0000256" key="4">
    <source>
        <dbReference type="ARBA" id="ARBA00023235"/>
    </source>
</evidence>
<dbReference type="SUPFAM" id="SSF53254">
    <property type="entry name" value="Phosphoglycerate mutase-like"/>
    <property type="match status" value="1"/>
</dbReference>
<evidence type="ECO:0000313" key="5">
    <source>
        <dbReference type="EMBL" id="NIG59980.1"/>
    </source>
</evidence>
<evidence type="ECO:0000256" key="1">
    <source>
        <dbReference type="ARBA" id="ARBA00006717"/>
    </source>
</evidence>
<comment type="caution">
    <text evidence="5">The sequence shown here is derived from an EMBL/GenBank/DDBJ whole genome shotgun (WGS) entry which is preliminary data.</text>
</comment>
<organism evidence="5 6">
    <name type="scientific">Pontoporia blainvillei</name>
    <name type="common">Franciscana</name>
    <name type="synonym">Delphinus blainvillei</name>
    <dbReference type="NCBI Taxonomy" id="48723"/>
    <lineage>
        <taxon>Eukaryota</taxon>
        <taxon>Metazoa</taxon>
        <taxon>Chordata</taxon>
        <taxon>Craniata</taxon>
        <taxon>Vertebrata</taxon>
        <taxon>Euteleostomi</taxon>
        <taxon>Mammalia</taxon>
        <taxon>Eutheria</taxon>
        <taxon>Laurasiatheria</taxon>
        <taxon>Artiodactyla</taxon>
        <taxon>Whippomorpha</taxon>
        <taxon>Cetacea</taxon>
        <taxon>Odontoceti</taxon>
        <taxon>Pontoporiidae</taxon>
        <taxon>Pontoporia</taxon>
    </lineage>
</organism>
<dbReference type="NCBIfam" id="TIGR01258">
    <property type="entry name" value="pgm_1"/>
    <property type="match status" value="1"/>
</dbReference>
<evidence type="ECO:0000313" key="6">
    <source>
        <dbReference type="Proteomes" id="UP001165941"/>
    </source>
</evidence>
<evidence type="ECO:0000256" key="2">
    <source>
        <dbReference type="ARBA" id="ARBA00012028"/>
    </source>
</evidence>
<dbReference type="Pfam" id="PF00300">
    <property type="entry name" value="His_Phos_1"/>
    <property type="match status" value="2"/>
</dbReference>
<comment type="similarity">
    <text evidence="1">Belongs to the phosphoglycerate mutase family. BPG-dependent PGAM subfamily.</text>
</comment>
<dbReference type="InterPro" id="IPR005952">
    <property type="entry name" value="Phosphogly_mut1"/>
</dbReference>
<dbReference type="Gene3D" id="3.40.50.1240">
    <property type="entry name" value="Phosphoglycerate mutase-like"/>
    <property type="match status" value="1"/>
</dbReference>
<protein>
    <recommendedName>
        <fullName evidence="2">phosphoglycerate mutase (2,3-diphosphoglycerate-dependent)</fullName>
        <ecNumber evidence="2">5.4.2.11</ecNumber>
    </recommendedName>
</protein>
<evidence type="ECO:0000256" key="3">
    <source>
        <dbReference type="ARBA" id="ARBA00023152"/>
    </source>
</evidence>
<reference evidence="5" key="1">
    <citation type="submission" date="2018-05" db="EMBL/GenBank/DDBJ databases">
        <authorList>
            <person name="Pedro S.L.S."/>
            <person name="Freitas R.C."/>
            <person name="Barreto A.S."/>
            <person name="Lima A.O.S."/>
        </authorList>
    </citation>
    <scope>NUCLEOTIDE SEQUENCE</scope>
    <source>
        <strain evidence="5">BP203</strain>
        <tissue evidence="5">Muscle</tissue>
    </source>
</reference>
<accession>A0ABX0S996</accession>
<dbReference type="InterPro" id="IPR029033">
    <property type="entry name" value="His_PPase_superfam"/>
</dbReference>
<dbReference type="EC" id="5.4.2.11" evidence="2"/>
<dbReference type="EMBL" id="PGGH01144788">
    <property type="protein sequence ID" value="NIG59980.1"/>
    <property type="molecule type" value="Genomic_DNA"/>
</dbReference>